<comment type="caution">
    <text evidence="1">The sequence shown here is derived from an EMBL/GenBank/DDBJ whole genome shotgun (WGS) entry which is preliminary data.</text>
</comment>
<protein>
    <submittedName>
        <fullName evidence="1">Uncharacterized protein</fullName>
    </submittedName>
</protein>
<evidence type="ECO:0000313" key="1">
    <source>
        <dbReference type="EMBL" id="KAJ1363268.1"/>
    </source>
</evidence>
<evidence type="ECO:0000313" key="2">
    <source>
        <dbReference type="Proteomes" id="UP001196413"/>
    </source>
</evidence>
<organism evidence="1 2">
    <name type="scientific">Parelaphostrongylus tenuis</name>
    <name type="common">Meningeal worm</name>
    <dbReference type="NCBI Taxonomy" id="148309"/>
    <lineage>
        <taxon>Eukaryota</taxon>
        <taxon>Metazoa</taxon>
        <taxon>Ecdysozoa</taxon>
        <taxon>Nematoda</taxon>
        <taxon>Chromadorea</taxon>
        <taxon>Rhabditida</taxon>
        <taxon>Rhabditina</taxon>
        <taxon>Rhabditomorpha</taxon>
        <taxon>Strongyloidea</taxon>
        <taxon>Metastrongylidae</taxon>
        <taxon>Parelaphostrongylus</taxon>
    </lineage>
</organism>
<gene>
    <name evidence="1" type="ORF">KIN20_023096</name>
</gene>
<reference evidence="1" key="1">
    <citation type="submission" date="2021-06" db="EMBL/GenBank/DDBJ databases">
        <title>Parelaphostrongylus tenuis whole genome reference sequence.</title>
        <authorList>
            <person name="Garwood T.J."/>
            <person name="Larsen P.A."/>
            <person name="Fountain-Jones N.M."/>
            <person name="Garbe J.R."/>
            <person name="Macchietto M.G."/>
            <person name="Kania S.A."/>
            <person name="Gerhold R.W."/>
            <person name="Richards J.E."/>
            <person name="Wolf T.M."/>
        </authorList>
    </citation>
    <scope>NUCLEOTIDE SEQUENCE</scope>
    <source>
        <strain evidence="1">MNPRO001-30</strain>
        <tissue evidence="1">Meninges</tissue>
    </source>
</reference>
<proteinExistence type="predicted"/>
<keyword evidence="2" id="KW-1185">Reference proteome</keyword>
<sequence length="82" mass="8867">MPSGQASSRSFTVANFKLPSPSFSEVASVRAEAVGIAISKDTVKAFLERLVMQNGEFAKLADFCSVFDTERENQFSGNTLLS</sequence>
<accession>A0AAD5QSR1</accession>
<dbReference type="Proteomes" id="UP001196413">
    <property type="component" value="Unassembled WGS sequence"/>
</dbReference>
<dbReference type="AlphaFoldDB" id="A0AAD5QSR1"/>
<name>A0AAD5QSR1_PARTN</name>
<dbReference type="EMBL" id="JAHQIW010004655">
    <property type="protein sequence ID" value="KAJ1363268.1"/>
    <property type="molecule type" value="Genomic_DNA"/>
</dbReference>